<dbReference type="GO" id="GO:0003723">
    <property type="term" value="F:RNA binding"/>
    <property type="evidence" value="ECO:0007669"/>
    <property type="project" value="TreeGrafter"/>
</dbReference>
<dbReference type="Pfam" id="PF01294">
    <property type="entry name" value="Ribosomal_L13e"/>
    <property type="match status" value="1"/>
</dbReference>
<dbReference type="EMBL" id="HBIZ01003231">
    <property type="protein sequence ID" value="CAE0749161.1"/>
    <property type="molecule type" value="Transcribed_RNA"/>
</dbReference>
<keyword evidence="3 4" id="KW-0687">Ribonucleoprotein</keyword>
<evidence type="ECO:0000256" key="4">
    <source>
        <dbReference type="RuleBase" id="RU000572"/>
    </source>
</evidence>
<organism evidence="5">
    <name type="scientific">Chrysotila carterae</name>
    <name type="common">Marine alga</name>
    <name type="synonym">Syracosphaera carterae</name>
    <dbReference type="NCBI Taxonomy" id="13221"/>
    <lineage>
        <taxon>Eukaryota</taxon>
        <taxon>Haptista</taxon>
        <taxon>Haptophyta</taxon>
        <taxon>Prymnesiophyceae</taxon>
        <taxon>Isochrysidales</taxon>
        <taxon>Isochrysidaceae</taxon>
        <taxon>Chrysotila</taxon>
    </lineage>
</organism>
<dbReference type="AlphaFoldDB" id="A0A7S4AZU1"/>
<dbReference type="PANTHER" id="PTHR11722">
    <property type="entry name" value="60S RIBOSOMAL PROTEIN L13"/>
    <property type="match status" value="1"/>
</dbReference>
<comment type="similarity">
    <text evidence="1 4">Belongs to the eukaryotic ribosomal protein eL13 family.</text>
</comment>
<evidence type="ECO:0000256" key="1">
    <source>
        <dbReference type="ARBA" id="ARBA00005640"/>
    </source>
</evidence>
<dbReference type="GO" id="GO:0003735">
    <property type="term" value="F:structural constituent of ribosome"/>
    <property type="evidence" value="ECO:0007669"/>
    <property type="project" value="InterPro"/>
</dbReference>
<evidence type="ECO:0000256" key="2">
    <source>
        <dbReference type="ARBA" id="ARBA00022980"/>
    </source>
</evidence>
<dbReference type="PROSITE" id="PS01104">
    <property type="entry name" value="RIBOSOMAL_L13E"/>
    <property type="match status" value="1"/>
</dbReference>
<name>A0A7S4AZU1_CHRCT</name>
<proteinExistence type="inferred from homology"/>
<accession>A0A7S4AZU1</accession>
<reference evidence="5" key="1">
    <citation type="submission" date="2021-01" db="EMBL/GenBank/DDBJ databases">
        <authorList>
            <person name="Corre E."/>
            <person name="Pelletier E."/>
            <person name="Niang G."/>
            <person name="Scheremetjew M."/>
            <person name="Finn R."/>
            <person name="Kale V."/>
            <person name="Holt S."/>
            <person name="Cochrane G."/>
            <person name="Meng A."/>
            <person name="Brown T."/>
            <person name="Cohen L."/>
        </authorList>
    </citation>
    <scope>NUCLEOTIDE SEQUENCE</scope>
    <source>
        <strain evidence="5">CCMP645</strain>
    </source>
</reference>
<dbReference type="GO" id="GO:0022625">
    <property type="term" value="C:cytosolic large ribosomal subunit"/>
    <property type="evidence" value="ECO:0007669"/>
    <property type="project" value="TreeGrafter"/>
</dbReference>
<dbReference type="PANTHER" id="PTHR11722:SF0">
    <property type="entry name" value="LARGE RIBOSOMAL SUBUNIT PROTEIN EL13"/>
    <property type="match status" value="1"/>
</dbReference>
<dbReference type="InterPro" id="IPR018256">
    <property type="entry name" value="Ribosomal_eL13_CS"/>
</dbReference>
<protein>
    <recommendedName>
        <fullName evidence="4">60S ribosomal protein L13</fullName>
    </recommendedName>
</protein>
<gene>
    <name evidence="5" type="ORF">PCAR00345_LOCUS1743</name>
</gene>
<dbReference type="InterPro" id="IPR001380">
    <property type="entry name" value="Ribosomal_eL13"/>
</dbReference>
<dbReference type="GO" id="GO:0006412">
    <property type="term" value="P:translation"/>
    <property type="evidence" value="ECO:0007669"/>
    <property type="project" value="InterPro"/>
</dbReference>
<evidence type="ECO:0000313" key="5">
    <source>
        <dbReference type="EMBL" id="CAE0749161.1"/>
    </source>
</evidence>
<keyword evidence="2 4" id="KW-0689">Ribosomal protein</keyword>
<dbReference type="Gene3D" id="1.20.5.110">
    <property type="match status" value="1"/>
</dbReference>
<evidence type="ECO:0000256" key="3">
    <source>
        <dbReference type="ARBA" id="ARBA00023274"/>
    </source>
</evidence>
<dbReference type="FunFam" id="1.20.5.110:FF:000003">
    <property type="entry name" value="60S ribosomal protein L13"/>
    <property type="match status" value="1"/>
</dbReference>
<dbReference type="HAMAP" id="MF_00499">
    <property type="entry name" value="Ribosomal_eL13"/>
    <property type="match status" value="1"/>
</dbReference>
<sequence>MVRHNNVIPNQHFHKTLWQDHVKTWFDQAARKKRRRLARRAKAAAIAPRPTAGLLRPVVHPPTIKYNYKLRQGKGFTFAELKEAGFNKKEARTLGVAVDHRRRNRSAESLQINSQRLKEYKSKLIVFPRKRNKPKHGDAEAAELEQAVQKVGPIMPVPSPFPKEKAMVITDEMKEFNAFNKIRLARADYRLFGVRQKNRLIKEAKE</sequence>